<dbReference type="AlphaFoldDB" id="A0A9W9NT00"/>
<accession>A0A9W9NT00</accession>
<sequence>METMRKGGGRDWETDKFCALCSVGVRSDSKTRIGDKFCGVLRIWGQGHRVYPWREVIEAHSQKMVRVMPKLGQKG</sequence>
<name>A0A9W9NT00_9EURO</name>
<organism evidence="1 2">
    <name type="scientific">Penicillium chermesinum</name>
    <dbReference type="NCBI Taxonomy" id="63820"/>
    <lineage>
        <taxon>Eukaryota</taxon>
        <taxon>Fungi</taxon>
        <taxon>Dikarya</taxon>
        <taxon>Ascomycota</taxon>
        <taxon>Pezizomycotina</taxon>
        <taxon>Eurotiomycetes</taxon>
        <taxon>Eurotiomycetidae</taxon>
        <taxon>Eurotiales</taxon>
        <taxon>Aspergillaceae</taxon>
        <taxon>Penicillium</taxon>
    </lineage>
</organism>
<gene>
    <name evidence="1" type="ORF">N7468_006446</name>
</gene>
<dbReference type="GeneID" id="83203045"/>
<dbReference type="EMBL" id="JAPQKS010000005">
    <property type="protein sequence ID" value="KAJ5225221.1"/>
    <property type="molecule type" value="Genomic_DNA"/>
</dbReference>
<evidence type="ECO:0000313" key="2">
    <source>
        <dbReference type="Proteomes" id="UP001150941"/>
    </source>
</evidence>
<proteinExistence type="predicted"/>
<protein>
    <submittedName>
        <fullName evidence="1">Uncharacterized protein</fullName>
    </submittedName>
</protein>
<keyword evidence="2" id="KW-1185">Reference proteome</keyword>
<comment type="caution">
    <text evidence="1">The sequence shown here is derived from an EMBL/GenBank/DDBJ whole genome shotgun (WGS) entry which is preliminary data.</text>
</comment>
<reference evidence="1" key="2">
    <citation type="journal article" date="2023" name="IMA Fungus">
        <title>Comparative genomic study of the Penicillium genus elucidates a diverse pangenome and 15 lateral gene transfer events.</title>
        <authorList>
            <person name="Petersen C."/>
            <person name="Sorensen T."/>
            <person name="Nielsen M.R."/>
            <person name="Sondergaard T.E."/>
            <person name="Sorensen J.L."/>
            <person name="Fitzpatrick D.A."/>
            <person name="Frisvad J.C."/>
            <person name="Nielsen K.L."/>
        </authorList>
    </citation>
    <scope>NUCLEOTIDE SEQUENCE</scope>
    <source>
        <strain evidence="1">IBT 19713</strain>
    </source>
</reference>
<reference evidence="1" key="1">
    <citation type="submission" date="2022-11" db="EMBL/GenBank/DDBJ databases">
        <authorList>
            <person name="Petersen C."/>
        </authorList>
    </citation>
    <scope>NUCLEOTIDE SEQUENCE</scope>
    <source>
        <strain evidence="1">IBT 19713</strain>
    </source>
</reference>
<dbReference type="RefSeq" id="XP_058328632.1">
    <property type="nucleotide sequence ID" value="XM_058475742.1"/>
</dbReference>
<evidence type="ECO:0000313" key="1">
    <source>
        <dbReference type="EMBL" id="KAJ5225221.1"/>
    </source>
</evidence>
<dbReference type="Proteomes" id="UP001150941">
    <property type="component" value="Unassembled WGS sequence"/>
</dbReference>